<dbReference type="PROSITE" id="PS51885">
    <property type="entry name" value="NEPRILYSIN"/>
    <property type="match status" value="1"/>
</dbReference>
<dbReference type="SUPFAM" id="SSF55486">
    <property type="entry name" value="Metalloproteases ('zincins'), catalytic domain"/>
    <property type="match status" value="1"/>
</dbReference>
<dbReference type="EMBL" id="JARKHS020019375">
    <property type="protein sequence ID" value="KAK8771739.1"/>
    <property type="molecule type" value="Genomic_DNA"/>
</dbReference>
<feature type="non-terminal residue" evidence="1">
    <location>
        <position position="1"/>
    </location>
</feature>
<dbReference type="GO" id="GO:0006508">
    <property type="term" value="P:proteolysis"/>
    <property type="evidence" value="ECO:0007669"/>
    <property type="project" value="InterPro"/>
</dbReference>
<dbReference type="GO" id="GO:0004222">
    <property type="term" value="F:metalloendopeptidase activity"/>
    <property type="evidence" value="ECO:0007669"/>
    <property type="project" value="InterPro"/>
</dbReference>
<organism evidence="1 2">
    <name type="scientific">Amblyomma americanum</name>
    <name type="common">Lone star tick</name>
    <dbReference type="NCBI Taxonomy" id="6943"/>
    <lineage>
        <taxon>Eukaryota</taxon>
        <taxon>Metazoa</taxon>
        <taxon>Ecdysozoa</taxon>
        <taxon>Arthropoda</taxon>
        <taxon>Chelicerata</taxon>
        <taxon>Arachnida</taxon>
        <taxon>Acari</taxon>
        <taxon>Parasitiformes</taxon>
        <taxon>Ixodida</taxon>
        <taxon>Ixodoidea</taxon>
        <taxon>Ixodidae</taxon>
        <taxon>Amblyomminae</taxon>
        <taxon>Amblyomma</taxon>
    </lineage>
</organism>
<proteinExistence type="predicted"/>
<reference evidence="1 2" key="1">
    <citation type="journal article" date="2023" name="Arcadia Sci">
        <title>De novo assembly of a long-read Amblyomma americanum tick genome.</title>
        <authorList>
            <person name="Chou S."/>
            <person name="Poskanzer K.E."/>
            <person name="Rollins M."/>
            <person name="Thuy-Boun P.S."/>
        </authorList>
    </citation>
    <scope>NUCLEOTIDE SEQUENCE [LARGE SCALE GENOMIC DNA]</scope>
    <source>
        <strain evidence="1">F_SG_1</strain>
        <tissue evidence="1">Salivary glands</tissue>
    </source>
</reference>
<protein>
    <submittedName>
        <fullName evidence="1">Uncharacterized protein</fullName>
    </submittedName>
</protein>
<dbReference type="InterPro" id="IPR000718">
    <property type="entry name" value="Peptidase_M13"/>
</dbReference>
<dbReference type="InterPro" id="IPR024079">
    <property type="entry name" value="MetalloPept_cat_dom_sf"/>
</dbReference>
<comment type="caution">
    <text evidence="1">The sequence shown here is derived from an EMBL/GenBank/DDBJ whole genome shotgun (WGS) entry which is preliminary data.</text>
</comment>
<evidence type="ECO:0000313" key="1">
    <source>
        <dbReference type="EMBL" id="KAK8771739.1"/>
    </source>
</evidence>
<name>A0AAQ4EAH1_AMBAM</name>
<dbReference type="AlphaFoldDB" id="A0AAQ4EAH1"/>
<gene>
    <name evidence="1" type="ORF">V5799_025016</name>
</gene>
<sequence length="176" mass="19885">VRYLEDRKALLVPPGLLGLFLDASPMVEPVLVPLLGRPLLRELMPTRQGPYAWRRRHERRLEAFVNCIAPGLDVAGTPQDIHGLATETALESGVLEPLLVLYSRRLREESGRPTRLHHDYSNAELFFVLWALGHCGGRNAAVLVNGALRNFAPFARTFRCTVNQAMWSGHRCPFWH</sequence>
<dbReference type="Proteomes" id="UP001321473">
    <property type="component" value="Unassembled WGS sequence"/>
</dbReference>
<dbReference type="Gene3D" id="3.40.390.10">
    <property type="entry name" value="Collagenase (Catalytic Domain)"/>
    <property type="match status" value="1"/>
</dbReference>
<evidence type="ECO:0000313" key="2">
    <source>
        <dbReference type="Proteomes" id="UP001321473"/>
    </source>
</evidence>
<keyword evidence="2" id="KW-1185">Reference proteome</keyword>
<accession>A0AAQ4EAH1</accession>